<keyword evidence="6" id="KW-0693">Viral RNA replication</keyword>
<proteinExistence type="predicted"/>
<dbReference type="PROSITE" id="PS50522">
    <property type="entry name" value="RDRP_PHAGE"/>
    <property type="match status" value="1"/>
</dbReference>
<evidence type="ECO:0000256" key="3">
    <source>
        <dbReference type="ARBA" id="ARBA00022679"/>
    </source>
</evidence>
<dbReference type="GO" id="GO:0039694">
    <property type="term" value="P:viral RNA genome replication"/>
    <property type="evidence" value="ECO:0007669"/>
    <property type="project" value="InterPro"/>
</dbReference>
<keyword evidence="4" id="KW-0548">Nucleotidyltransferase</keyword>
<feature type="binding site" evidence="9">
    <location>
        <position position="363"/>
    </location>
    <ligand>
        <name>Mg(2+)</name>
        <dbReference type="ChEBI" id="CHEBI:18420"/>
        <label>2</label>
    </ligand>
</feature>
<name>A0A8S5L0I2_9VIRU</name>
<evidence type="ECO:0000256" key="9">
    <source>
        <dbReference type="PIRSR" id="PIRSR605093-1"/>
    </source>
</evidence>
<comment type="cofactor">
    <cofactor evidence="9">
        <name>Mg(2+)</name>
        <dbReference type="ChEBI" id="CHEBI:18420"/>
    </cofactor>
    <text evidence="9">Binds 2 Mg(2+) per subunit.</text>
</comment>
<dbReference type="EMBL" id="BK013725">
    <property type="protein sequence ID" value="DAD51120.1"/>
    <property type="molecule type" value="Genomic_RNA"/>
</dbReference>
<dbReference type="GeneID" id="80398995"/>
<evidence type="ECO:0000256" key="5">
    <source>
        <dbReference type="ARBA" id="ARBA00022741"/>
    </source>
</evidence>
<dbReference type="Proteomes" id="UP000679443">
    <property type="component" value="Segment"/>
</dbReference>
<dbReference type="EC" id="2.7.7.48" evidence="1"/>
<dbReference type="Pfam" id="PF03431">
    <property type="entry name" value="RNA_replicase_B"/>
    <property type="match status" value="1"/>
</dbReference>
<dbReference type="GO" id="GO:0046872">
    <property type="term" value="F:metal ion binding"/>
    <property type="evidence" value="ECO:0007669"/>
    <property type="project" value="UniProtKB-KW"/>
</dbReference>
<keyword evidence="5" id="KW-0547">Nucleotide-binding</keyword>
<keyword evidence="2 11" id="KW-0696">RNA-directed RNA polymerase</keyword>
<evidence type="ECO:0000259" key="10">
    <source>
        <dbReference type="PROSITE" id="PS50522"/>
    </source>
</evidence>
<sequence length="562" mass="63302">MFFYLPAFKLLKETYVVLPHDVEDIVLTAMEGLDCPRSLMISLLIRNREWVQLMQCKCTVEHYLAPEAYFSARVATDLLRKLEVSVPGLDPEQAAIENWRASERQCFTTNRRLNELWDFGTLLGEPGPMLVDFLRSCRKKVRDIVGPGPSEPFGVFGPGASQSDPVLRSTLAHKLVSQPTLTSGACSFLPYLGRWAHQISLLGHSLALSRGDQFFTVPKTALTHRGCAKNPSINAFFQRGLGIQLAARLKEVRIDLSDGARTHVALAKNASVSGEYATIDLSNASDTVSESLVRILFPDAWFAALSNLRAEYTQVAGRWQRLEKFSAMGNGYTFEVETIVFLSIAMAVDSTLVPGRNLFVFGDDIIIPSRSYRVVTSALRFCGFSLNSEKSFSTGPFRESCGGDFWLGQDVRPIYLKKLPTEPHEWVSLANQIQSLRDKCPVMRMSLQRAWLKTLDQLPASIRRLRGPRELGDLVIHDSPELWSVRYRNGIRWFKCWRPAKFVSTPLDRFCPDTQLSVALYGVVFSGDRSWMHRLWGSRDHLRALVHRNGVSGYKIGRVSFS</sequence>
<evidence type="ECO:0000256" key="6">
    <source>
        <dbReference type="ARBA" id="ARBA00022953"/>
    </source>
</evidence>
<evidence type="ECO:0000313" key="11">
    <source>
        <dbReference type="EMBL" id="DAD51120.1"/>
    </source>
</evidence>
<dbReference type="GO" id="GO:0000166">
    <property type="term" value="F:nucleotide binding"/>
    <property type="evidence" value="ECO:0007669"/>
    <property type="project" value="UniProtKB-KW"/>
</dbReference>
<dbReference type="InterPro" id="IPR005093">
    <property type="entry name" value="RNArep_beta"/>
</dbReference>
<keyword evidence="9" id="KW-0479">Metal-binding</keyword>
<evidence type="ECO:0000256" key="2">
    <source>
        <dbReference type="ARBA" id="ARBA00022484"/>
    </source>
</evidence>
<keyword evidence="12" id="KW-1185">Reference proteome</keyword>
<accession>A0A8S5L0I2</accession>
<evidence type="ECO:0000256" key="1">
    <source>
        <dbReference type="ARBA" id="ARBA00012494"/>
    </source>
</evidence>
<dbReference type="SUPFAM" id="SSF56672">
    <property type="entry name" value="DNA/RNA polymerases"/>
    <property type="match status" value="1"/>
</dbReference>
<keyword evidence="3" id="KW-0808">Transferase</keyword>
<evidence type="ECO:0000313" key="12">
    <source>
        <dbReference type="Proteomes" id="UP000679443"/>
    </source>
</evidence>
<dbReference type="KEGG" id="vg:80398995"/>
<evidence type="ECO:0000256" key="8">
    <source>
        <dbReference type="ARBA" id="ARBA00048744"/>
    </source>
</evidence>
<feature type="binding site" evidence="9">
    <location>
        <position position="280"/>
    </location>
    <ligand>
        <name>Mg(2+)</name>
        <dbReference type="ChEBI" id="CHEBI:18420"/>
        <label>2</label>
    </ligand>
</feature>
<reference evidence="11" key="1">
    <citation type="submission" date="2020-09" db="EMBL/GenBank/DDBJ databases">
        <title>Leviviricetes taxonomy.</title>
        <authorList>
            <person name="Stockdale S.R."/>
            <person name="Callanan J."/>
            <person name="Adriaenssens E.M."/>
            <person name="Kuhn J.H."/>
            <person name="Rumnieks J."/>
            <person name="Shkoporov A."/>
            <person name="Draper L.A."/>
            <person name="Ross P."/>
            <person name="Hill C."/>
        </authorList>
    </citation>
    <scope>NUCLEOTIDE SEQUENCE</scope>
</reference>
<feature type="binding site" evidence="9">
    <location>
        <position position="364"/>
    </location>
    <ligand>
        <name>Mg(2+)</name>
        <dbReference type="ChEBI" id="CHEBI:18420"/>
        <label>2</label>
    </ligand>
</feature>
<dbReference type="InterPro" id="IPR043502">
    <property type="entry name" value="DNA/RNA_pol_sf"/>
</dbReference>
<feature type="domain" description="RdRp catalytic" evidence="10">
    <location>
        <begin position="265"/>
        <end position="395"/>
    </location>
</feature>
<comment type="catalytic activity">
    <reaction evidence="8">
        <text>RNA(n) + a ribonucleoside 5'-triphosphate = RNA(n+1) + diphosphate</text>
        <dbReference type="Rhea" id="RHEA:21248"/>
        <dbReference type="Rhea" id="RHEA-COMP:14527"/>
        <dbReference type="Rhea" id="RHEA-COMP:17342"/>
        <dbReference type="ChEBI" id="CHEBI:33019"/>
        <dbReference type="ChEBI" id="CHEBI:61557"/>
        <dbReference type="ChEBI" id="CHEBI:140395"/>
        <dbReference type="EC" id="2.7.7.48"/>
    </reaction>
</comment>
<evidence type="ECO:0000256" key="4">
    <source>
        <dbReference type="ARBA" id="ARBA00022695"/>
    </source>
</evidence>
<organism evidence="11 12">
    <name type="scientific">ssRNA phage SRR7976301_8</name>
    <dbReference type="NCBI Taxonomy" id="2786669"/>
    <lineage>
        <taxon>Viruses</taxon>
        <taxon>Riboviria</taxon>
        <taxon>Orthornavirae</taxon>
        <taxon>Lenarviricota</taxon>
        <taxon>Leviviricetes</taxon>
        <taxon>Norzivirales</taxon>
        <taxon>Fiersviridae</taxon>
        <taxon>Seybrovirus</taxon>
        <taxon>Seybrovirus borborohabitans</taxon>
    </lineage>
</organism>
<dbReference type="GO" id="GO:0003968">
    <property type="term" value="F:RNA-directed RNA polymerase activity"/>
    <property type="evidence" value="ECO:0007669"/>
    <property type="project" value="UniProtKB-KW"/>
</dbReference>
<gene>
    <name evidence="11" type="primary">SRR7976301_8_3</name>
</gene>
<dbReference type="InterPro" id="IPR007096">
    <property type="entry name" value="RNA-dir_Rpol_cat_phage"/>
</dbReference>
<keyword evidence="9" id="KW-0460">Magnesium</keyword>
<evidence type="ECO:0000256" key="7">
    <source>
        <dbReference type="ARBA" id="ARBA00030248"/>
    </source>
</evidence>
<dbReference type="RefSeq" id="YP_010771407.1">
    <property type="nucleotide sequence ID" value="NC_074092.1"/>
</dbReference>
<protein>
    <recommendedName>
        <fullName evidence="1">RNA-directed RNA polymerase</fullName>
        <ecNumber evidence="1">2.7.7.48</ecNumber>
    </recommendedName>
    <alternativeName>
        <fullName evidence="7">RNA replicase beta chain</fullName>
    </alternativeName>
</protein>